<keyword evidence="3" id="KW-1003">Cell membrane</keyword>
<comment type="similarity">
    <text evidence="2">Belongs to the MreD family.</text>
</comment>
<evidence type="ECO:0000256" key="2">
    <source>
        <dbReference type="ARBA" id="ARBA00007776"/>
    </source>
</evidence>
<keyword evidence="10" id="KW-1185">Reference proteome</keyword>
<dbReference type="GeneID" id="78506497"/>
<feature type="transmembrane region" description="Helical" evidence="8">
    <location>
        <begin position="133"/>
        <end position="154"/>
    </location>
</feature>
<evidence type="ECO:0000313" key="10">
    <source>
        <dbReference type="Proteomes" id="UP000215383"/>
    </source>
</evidence>
<evidence type="ECO:0000256" key="7">
    <source>
        <dbReference type="ARBA" id="ARBA00023136"/>
    </source>
</evidence>
<evidence type="ECO:0000256" key="4">
    <source>
        <dbReference type="ARBA" id="ARBA00022692"/>
    </source>
</evidence>
<feature type="transmembrane region" description="Helical" evidence="8">
    <location>
        <begin position="30"/>
        <end position="46"/>
    </location>
</feature>
<keyword evidence="4 8" id="KW-0812">Transmembrane</keyword>
<dbReference type="InterPro" id="IPR007227">
    <property type="entry name" value="Cell_shape_determining_MreD"/>
</dbReference>
<feature type="transmembrane region" description="Helical" evidence="8">
    <location>
        <begin position="6"/>
        <end position="25"/>
    </location>
</feature>
<evidence type="ECO:0000256" key="5">
    <source>
        <dbReference type="ARBA" id="ARBA00022960"/>
    </source>
</evidence>
<proteinExistence type="inferred from homology"/>
<keyword evidence="7 8" id="KW-0472">Membrane</keyword>
<dbReference type="RefSeq" id="WP_027889287.1">
    <property type="nucleotide sequence ID" value="NZ_LT906446.1"/>
</dbReference>
<reference evidence="9 10" key="1">
    <citation type="submission" date="2017-06" db="EMBL/GenBank/DDBJ databases">
        <authorList>
            <consortium name="Pathogen Informatics"/>
        </authorList>
    </citation>
    <scope>NUCLEOTIDE SEQUENCE [LARGE SCALE GENOMIC DNA]</scope>
    <source>
        <strain evidence="9 10">NCTC10570</strain>
    </source>
</reference>
<dbReference type="GO" id="GO:0008360">
    <property type="term" value="P:regulation of cell shape"/>
    <property type="evidence" value="ECO:0007669"/>
    <property type="project" value="UniProtKB-KW"/>
</dbReference>
<dbReference type="GO" id="GO:0005886">
    <property type="term" value="C:plasma membrane"/>
    <property type="evidence" value="ECO:0007669"/>
    <property type="project" value="UniProtKB-SubCell"/>
</dbReference>
<comment type="subcellular location">
    <subcellularLocation>
        <location evidence="1">Cell membrane</location>
        <topology evidence="1">Multi-pass membrane protein</topology>
    </subcellularLocation>
</comment>
<evidence type="ECO:0000256" key="8">
    <source>
        <dbReference type="SAM" id="Phobius"/>
    </source>
</evidence>
<sequence length="167" mass="19456">MKTLIPWFLMLFVAYILQSAFFNIFSYNGITVDLVLLITIFFGIFYDKYAILYGFCAGLFLDLASGSFLGIHIFTFLILCILINRLTQFIYKENIFLPLVASLLATILNNVLIAILIFLLGYDFNIWQVFNNIIVMLIYNLIVAYPVYFLVVYINKKIQYLIKSQEF</sequence>
<keyword evidence="5" id="KW-0133">Cell shape</keyword>
<evidence type="ECO:0000313" key="9">
    <source>
        <dbReference type="EMBL" id="SNU95708.1"/>
    </source>
</evidence>
<feature type="transmembrane region" description="Helical" evidence="8">
    <location>
        <begin position="52"/>
        <end position="83"/>
    </location>
</feature>
<organism evidence="9 10">
    <name type="scientific">Megamonas hypermegale</name>
    <dbReference type="NCBI Taxonomy" id="158847"/>
    <lineage>
        <taxon>Bacteria</taxon>
        <taxon>Bacillati</taxon>
        <taxon>Bacillota</taxon>
        <taxon>Negativicutes</taxon>
        <taxon>Selenomonadales</taxon>
        <taxon>Selenomonadaceae</taxon>
        <taxon>Megamonas</taxon>
    </lineage>
</organism>
<feature type="transmembrane region" description="Helical" evidence="8">
    <location>
        <begin position="95"/>
        <end position="121"/>
    </location>
</feature>
<dbReference type="NCBIfam" id="TIGR03426">
    <property type="entry name" value="shape_MreD"/>
    <property type="match status" value="1"/>
</dbReference>
<dbReference type="EMBL" id="LT906446">
    <property type="protein sequence ID" value="SNU95708.1"/>
    <property type="molecule type" value="Genomic_DNA"/>
</dbReference>
<dbReference type="Pfam" id="PF04093">
    <property type="entry name" value="MreD"/>
    <property type="match status" value="1"/>
</dbReference>
<protein>
    <submittedName>
        <fullName evidence="9">Rod shape-determining protein MreD</fullName>
    </submittedName>
</protein>
<accession>A0A239TEU7</accession>
<gene>
    <name evidence="9" type="ORF">SAMEA4364220_00464</name>
</gene>
<keyword evidence="6 8" id="KW-1133">Transmembrane helix</keyword>
<dbReference type="eggNOG" id="COG2891">
    <property type="taxonomic scope" value="Bacteria"/>
</dbReference>
<evidence type="ECO:0000256" key="3">
    <source>
        <dbReference type="ARBA" id="ARBA00022475"/>
    </source>
</evidence>
<name>A0A239TEU7_9FIRM</name>
<dbReference type="Proteomes" id="UP000215383">
    <property type="component" value="Chromosome 1"/>
</dbReference>
<evidence type="ECO:0000256" key="6">
    <source>
        <dbReference type="ARBA" id="ARBA00022989"/>
    </source>
</evidence>
<dbReference type="AlphaFoldDB" id="A0A239TEU7"/>
<evidence type="ECO:0000256" key="1">
    <source>
        <dbReference type="ARBA" id="ARBA00004651"/>
    </source>
</evidence>